<dbReference type="AlphaFoldDB" id="A0A9W6GFP9"/>
<sequence length="118" mass="13444">MKKFLTVFTLMAILTVFAVGVSFAQKGMMGPQYPPGIDSAKAQQYCKEVQPLYQKDLQLRGELLTLWAQPNPDWNAIKQKEQERANLRVEMHKKAYEMGLPYAPGGKKGLNIRRICGW</sequence>
<protein>
    <submittedName>
        <fullName evidence="1">Uncharacterized protein</fullName>
    </submittedName>
</protein>
<organism evidence="1 2">
    <name type="scientific">Thermodesulfovibrio yellowstonii</name>
    <dbReference type="NCBI Taxonomy" id="28262"/>
    <lineage>
        <taxon>Bacteria</taxon>
        <taxon>Pseudomonadati</taxon>
        <taxon>Nitrospirota</taxon>
        <taxon>Thermodesulfovibrionia</taxon>
        <taxon>Thermodesulfovibrionales</taxon>
        <taxon>Thermodesulfovibrionaceae</taxon>
        <taxon>Thermodesulfovibrio</taxon>
    </lineage>
</organism>
<accession>A0A9W6GFP9</accession>
<evidence type="ECO:0000313" key="1">
    <source>
        <dbReference type="EMBL" id="GLI53051.1"/>
    </source>
</evidence>
<evidence type="ECO:0000313" key="2">
    <source>
        <dbReference type="Proteomes" id="UP001144297"/>
    </source>
</evidence>
<dbReference type="EMBL" id="BSDX01000001">
    <property type="protein sequence ID" value="GLI53051.1"/>
    <property type="molecule type" value="Genomic_DNA"/>
</dbReference>
<gene>
    <name evidence="1" type="ORF">TISLANDTSLP1_07440</name>
</gene>
<comment type="caution">
    <text evidence="1">The sequence shown here is derived from an EMBL/GenBank/DDBJ whole genome shotgun (WGS) entry which is preliminary data.</text>
</comment>
<name>A0A9W6GFP9_9BACT</name>
<proteinExistence type="predicted"/>
<dbReference type="Gene3D" id="1.20.120.1490">
    <property type="match status" value="1"/>
</dbReference>
<dbReference type="Proteomes" id="UP001144297">
    <property type="component" value="Unassembled WGS sequence"/>
</dbReference>
<reference evidence="1" key="1">
    <citation type="submission" date="2022-12" db="EMBL/GenBank/DDBJ databases">
        <title>Reference genome sequencing for broad-spectrum identification of bacterial and archaeal isolates by mass spectrometry.</title>
        <authorList>
            <person name="Sekiguchi Y."/>
            <person name="Tourlousse D.M."/>
        </authorList>
    </citation>
    <scope>NUCLEOTIDE SEQUENCE</scope>
    <source>
        <strain evidence="1">TSL-P1</strain>
    </source>
</reference>
<keyword evidence="2" id="KW-1185">Reference proteome</keyword>